<dbReference type="AlphaFoldDB" id="A0A419XA35"/>
<dbReference type="Gene3D" id="2.60.120.10">
    <property type="entry name" value="Jelly Rolls"/>
    <property type="match status" value="1"/>
</dbReference>
<feature type="domain" description="Cupin fold metalloprotein WbuC cupin" evidence="1">
    <location>
        <begin position="4"/>
        <end position="83"/>
    </location>
</feature>
<dbReference type="RefSeq" id="WP_120239373.1">
    <property type="nucleotide sequence ID" value="NZ_RAPQ01000008.1"/>
</dbReference>
<dbReference type="SUPFAM" id="SSF51182">
    <property type="entry name" value="RmlC-like cupins"/>
    <property type="match status" value="1"/>
</dbReference>
<dbReference type="InterPro" id="IPR014710">
    <property type="entry name" value="RmlC-like_jellyroll"/>
</dbReference>
<sequence length="155" mass="17717">MEYINDQLLNVVTENAIKNPRKRMNHNFHKNGEELLQRMLNALEPETYLPPHRHAEKVEVFLLLRGKVQVLFFDDSGEIVEVKQLNPISGEYGVEIPAGIWHTIFVEESGSVIYEIKEGPYVPGVGVDFAPWAPKADNESEALNYMKELNSKLLK</sequence>
<comment type="caution">
    <text evidence="2">The sequence shown here is derived from an EMBL/GenBank/DDBJ whole genome shotgun (WGS) entry which is preliminary data.</text>
</comment>
<accession>A0A419XA35</accession>
<dbReference type="InterPro" id="IPR011051">
    <property type="entry name" value="RmlC_Cupin_sf"/>
</dbReference>
<organism evidence="2 3">
    <name type="scientific">Marinifilum flexuosum</name>
    <dbReference type="NCBI Taxonomy" id="1117708"/>
    <lineage>
        <taxon>Bacteria</taxon>
        <taxon>Pseudomonadati</taxon>
        <taxon>Bacteroidota</taxon>
        <taxon>Bacteroidia</taxon>
        <taxon>Marinilabiliales</taxon>
        <taxon>Marinifilaceae</taxon>
    </lineage>
</organism>
<dbReference type="OrthoDB" id="981227at2"/>
<dbReference type="InterPro" id="IPR046058">
    <property type="entry name" value="WbuC_cupin"/>
</dbReference>
<dbReference type="CDD" id="cd07005">
    <property type="entry name" value="cupin_WbuC-like"/>
    <property type="match status" value="1"/>
</dbReference>
<dbReference type="Pfam" id="PF19480">
    <property type="entry name" value="DUF6016"/>
    <property type="match status" value="1"/>
</dbReference>
<dbReference type="EMBL" id="RAPQ01000008">
    <property type="protein sequence ID" value="RKE04613.1"/>
    <property type="molecule type" value="Genomic_DNA"/>
</dbReference>
<evidence type="ECO:0000313" key="3">
    <source>
        <dbReference type="Proteomes" id="UP000284531"/>
    </source>
</evidence>
<dbReference type="NCBIfam" id="TIGR04366">
    <property type="entry name" value="cupin_WbuC"/>
    <property type="match status" value="1"/>
</dbReference>
<protein>
    <submittedName>
        <fullName evidence="2">Cupin fold WbuC family metalloprotein</fullName>
    </submittedName>
</protein>
<dbReference type="Proteomes" id="UP000284531">
    <property type="component" value="Unassembled WGS sequence"/>
</dbReference>
<gene>
    <name evidence="2" type="ORF">BXY64_1640</name>
</gene>
<evidence type="ECO:0000313" key="2">
    <source>
        <dbReference type="EMBL" id="RKE04613.1"/>
    </source>
</evidence>
<evidence type="ECO:0000259" key="1">
    <source>
        <dbReference type="Pfam" id="PF19480"/>
    </source>
</evidence>
<reference evidence="2 3" key="1">
    <citation type="submission" date="2018-09" db="EMBL/GenBank/DDBJ databases">
        <title>Genomic Encyclopedia of Archaeal and Bacterial Type Strains, Phase II (KMG-II): from individual species to whole genera.</title>
        <authorList>
            <person name="Goeker M."/>
        </authorList>
    </citation>
    <scope>NUCLEOTIDE SEQUENCE [LARGE SCALE GENOMIC DNA]</scope>
    <source>
        <strain evidence="2 3">DSM 21950</strain>
    </source>
</reference>
<name>A0A419XA35_9BACT</name>
<proteinExistence type="predicted"/>
<dbReference type="InterPro" id="IPR027565">
    <property type="entry name" value="Cupin_WbuC"/>
</dbReference>
<keyword evidence="3" id="KW-1185">Reference proteome</keyword>